<keyword evidence="9" id="KW-1185">Reference proteome</keyword>
<dbReference type="PANTHER" id="PTHR11246:SF3">
    <property type="entry name" value="CROOKED NECK-LIKE PROTEIN 1"/>
    <property type="match status" value="1"/>
</dbReference>
<proteinExistence type="inferred from homology"/>
<dbReference type="SMART" id="SM00386">
    <property type="entry name" value="HAT"/>
    <property type="match status" value="2"/>
</dbReference>
<dbReference type="GO" id="GO:0071011">
    <property type="term" value="C:precatalytic spliceosome"/>
    <property type="evidence" value="ECO:0007669"/>
    <property type="project" value="TreeGrafter"/>
</dbReference>
<evidence type="ECO:0000256" key="6">
    <source>
        <dbReference type="ARBA" id="ARBA00023242"/>
    </source>
</evidence>
<evidence type="ECO:0000256" key="2">
    <source>
        <dbReference type="ARBA" id="ARBA00008644"/>
    </source>
</evidence>
<keyword evidence="6" id="KW-0539">Nucleus</keyword>
<evidence type="ECO:0000313" key="9">
    <source>
        <dbReference type="Proteomes" id="UP000323000"/>
    </source>
</evidence>
<dbReference type="GO" id="GO:0000974">
    <property type="term" value="C:Prp19 complex"/>
    <property type="evidence" value="ECO:0007669"/>
    <property type="project" value="TreeGrafter"/>
</dbReference>
<evidence type="ECO:0008006" key="10">
    <source>
        <dbReference type="Google" id="ProtNLM"/>
    </source>
</evidence>
<dbReference type="Proteomes" id="UP000323000">
    <property type="component" value="Chromosome 11"/>
</dbReference>
<comment type="caution">
    <text evidence="8">The sequence shown here is derived from an EMBL/GenBank/DDBJ whole genome shotgun (WGS) entry which is preliminary data.</text>
</comment>
<dbReference type="GO" id="GO:0071014">
    <property type="term" value="C:post-mRNA release spliceosomal complex"/>
    <property type="evidence" value="ECO:0007669"/>
    <property type="project" value="TreeGrafter"/>
</dbReference>
<dbReference type="OrthoDB" id="541719at2759"/>
<evidence type="ECO:0000256" key="4">
    <source>
        <dbReference type="ARBA" id="ARBA00022737"/>
    </source>
</evidence>
<dbReference type="PANTHER" id="PTHR11246">
    <property type="entry name" value="PRE-MRNA SPLICING FACTOR"/>
    <property type="match status" value="1"/>
</dbReference>
<accession>A0A5C7H1P8</accession>
<evidence type="ECO:0000256" key="5">
    <source>
        <dbReference type="ARBA" id="ARBA00023187"/>
    </source>
</evidence>
<dbReference type="GO" id="GO:0000245">
    <property type="term" value="P:spliceosomal complex assembly"/>
    <property type="evidence" value="ECO:0007669"/>
    <property type="project" value="TreeGrafter"/>
</dbReference>
<dbReference type="SUPFAM" id="SSF48452">
    <property type="entry name" value="TPR-like"/>
    <property type="match status" value="1"/>
</dbReference>
<dbReference type="InterPro" id="IPR045075">
    <property type="entry name" value="Syf1-like"/>
</dbReference>
<evidence type="ECO:0000256" key="7">
    <source>
        <dbReference type="SAM" id="MobiDB-lite"/>
    </source>
</evidence>
<dbReference type="GO" id="GO:0071007">
    <property type="term" value="C:U2-type catalytic step 2 spliceosome"/>
    <property type="evidence" value="ECO:0007669"/>
    <property type="project" value="TreeGrafter"/>
</dbReference>
<dbReference type="EMBL" id="VAHF01000011">
    <property type="protein sequence ID" value="TXG50771.1"/>
    <property type="molecule type" value="Genomic_DNA"/>
</dbReference>
<feature type="compositionally biased region" description="Acidic residues" evidence="7">
    <location>
        <begin position="196"/>
        <end position="206"/>
    </location>
</feature>
<evidence type="ECO:0000256" key="1">
    <source>
        <dbReference type="ARBA" id="ARBA00004123"/>
    </source>
</evidence>
<evidence type="ECO:0000256" key="3">
    <source>
        <dbReference type="ARBA" id="ARBA00022664"/>
    </source>
</evidence>
<comment type="subcellular location">
    <subcellularLocation>
        <location evidence="1">Nucleus</location>
    </subcellularLocation>
</comment>
<dbReference type="Gene3D" id="1.25.40.10">
    <property type="entry name" value="Tetratricopeptide repeat domain"/>
    <property type="match status" value="2"/>
</dbReference>
<gene>
    <name evidence="8" type="ORF">EZV62_023295</name>
</gene>
<dbReference type="InterPro" id="IPR003107">
    <property type="entry name" value="HAT"/>
</dbReference>
<keyword evidence="5" id="KW-0508">mRNA splicing</keyword>
<evidence type="ECO:0000313" key="8">
    <source>
        <dbReference type="EMBL" id="TXG50771.1"/>
    </source>
</evidence>
<name>A0A5C7H1P8_9ROSI</name>
<keyword evidence="4" id="KW-0677">Repeat</keyword>
<organism evidence="8 9">
    <name type="scientific">Acer yangbiense</name>
    <dbReference type="NCBI Taxonomy" id="1000413"/>
    <lineage>
        <taxon>Eukaryota</taxon>
        <taxon>Viridiplantae</taxon>
        <taxon>Streptophyta</taxon>
        <taxon>Embryophyta</taxon>
        <taxon>Tracheophyta</taxon>
        <taxon>Spermatophyta</taxon>
        <taxon>Magnoliopsida</taxon>
        <taxon>eudicotyledons</taxon>
        <taxon>Gunneridae</taxon>
        <taxon>Pentapetalae</taxon>
        <taxon>rosids</taxon>
        <taxon>malvids</taxon>
        <taxon>Sapindales</taxon>
        <taxon>Sapindaceae</taxon>
        <taxon>Hippocastanoideae</taxon>
        <taxon>Acereae</taxon>
        <taxon>Acer</taxon>
    </lineage>
</organism>
<comment type="similarity">
    <text evidence="2">Belongs to the crooked-neck family.</text>
</comment>
<dbReference type="InterPro" id="IPR011990">
    <property type="entry name" value="TPR-like_helical_dom_sf"/>
</dbReference>
<feature type="region of interest" description="Disordered" evidence="7">
    <location>
        <begin position="191"/>
        <end position="211"/>
    </location>
</feature>
<protein>
    <recommendedName>
        <fullName evidence="10">Suppressor of forked domain-containing protein</fullName>
    </recommendedName>
</protein>
<keyword evidence="3" id="KW-0507">mRNA processing</keyword>
<dbReference type="AlphaFoldDB" id="A0A5C7H1P8"/>
<sequence length="235" mass="27374">MEEILGIVAGARQIFQRWMNWMPDQQGWLSSSVTTKLIEPGRFSSGSSGDREGIEDSIIGKRRFQYEDERFYLLSNFRISYALCAELNAGDMEQTRDVYRECLKLIPYKEFSFAKIWLLAAQFEIRQLNLNGARQILGNAIGKAPKDKAFIEFEKSEGEHERTRALYERLLDRTKNLKVWISYAKIEAFDSKEDDGGSDIPEDDVDEQKKQSIQRARRIFEKAINYYRMSAPELK</sequence>
<reference evidence="9" key="1">
    <citation type="journal article" date="2019" name="Gigascience">
        <title>De novo genome assembly of the endangered Acer yangbiense, a plant species with extremely small populations endemic to Yunnan Province, China.</title>
        <authorList>
            <person name="Yang J."/>
            <person name="Wariss H.M."/>
            <person name="Tao L."/>
            <person name="Zhang R."/>
            <person name="Yun Q."/>
            <person name="Hollingsworth P."/>
            <person name="Dao Z."/>
            <person name="Luo G."/>
            <person name="Guo H."/>
            <person name="Ma Y."/>
            <person name="Sun W."/>
        </authorList>
    </citation>
    <scope>NUCLEOTIDE SEQUENCE [LARGE SCALE GENOMIC DNA]</scope>
    <source>
        <strain evidence="9">cv. Malutang</strain>
    </source>
</reference>